<proteinExistence type="inferred from homology"/>
<dbReference type="SUPFAM" id="SSF102462">
    <property type="entry name" value="Peptidyl-tRNA hydrolase II"/>
    <property type="match status" value="1"/>
</dbReference>
<evidence type="ECO:0000313" key="8">
    <source>
        <dbReference type="Proteomes" id="UP001212411"/>
    </source>
</evidence>
<dbReference type="AlphaFoldDB" id="A0AAE9WCF8"/>
<dbReference type="InterPro" id="IPR023476">
    <property type="entry name" value="Pep_tRNA_hydro_II_dom_sf"/>
</dbReference>
<dbReference type="GO" id="GO:0005829">
    <property type="term" value="C:cytosol"/>
    <property type="evidence" value="ECO:0007669"/>
    <property type="project" value="TreeGrafter"/>
</dbReference>
<name>A0AAE9WCF8_9SCHI</name>
<dbReference type="EMBL" id="CP115612">
    <property type="protein sequence ID" value="WBW73300.1"/>
    <property type="molecule type" value="Genomic_DNA"/>
</dbReference>
<keyword evidence="8" id="KW-1185">Reference proteome</keyword>
<dbReference type="CDD" id="cd02430">
    <property type="entry name" value="PTH2"/>
    <property type="match status" value="1"/>
</dbReference>
<evidence type="ECO:0000256" key="4">
    <source>
        <dbReference type="ARBA" id="ARBA00048707"/>
    </source>
</evidence>
<dbReference type="Gene3D" id="3.40.1490.10">
    <property type="entry name" value="Bit1"/>
    <property type="match status" value="1"/>
</dbReference>
<evidence type="ECO:0000256" key="1">
    <source>
        <dbReference type="ARBA" id="ARBA00013260"/>
    </source>
</evidence>
<keyword evidence="2 7" id="KW-0378">Hydrolase</keyword>
<gene>
    <name evidence="7" type="primary">pth2</name>
    <name evidence="7" type="ORF">SOMG_02851</name>
</gene>
<dbReference type="NCBIfam" id="TIGR00283">
    <property type="entry name" value="arch_pth2"/>
    <property type="match status" value="1"/>
</dbReference>
<dbReference type="FunFam" id="3.40.1490.10:FF:000001">
    <property type="entry name" value="Peptidyl-tRNA hydrolase 2"/>
    <property type="match status" value="1"/>
</dbReference>
<dbReference type="RefSeq" id="XP_056037543.1">
    <property type="nucleotide sequence ID" value="XM_056181642.1"/>
</dbReference>
<evidence type="ECO:0000256" key="3">
    <source>
        <dbReference type="ARBA" id="ARBA00038050"/>
    </source>
</evidence>
<dbReference type="Pfam" id="PF01981">
    <property type="entry name" value="PTH2"/>
    <property type="match status" value="1"/>
</dbReference>
<dbReference type="GO" id="GO:0004045">
    <property type="term" value="F:peptidyl-tRNA hydrolase activity"/>
    <property type="evidence" value="ECO:0007669"/>
    <property type="project" value="UniProtKB-EC"/>
</dbReference>
<sequence length="222" mass="23308">MSLINSVKNSLTASALSYFTTGVLVGTSCGFLLGWKSAYQKFSVGDGKIITEECTSNREKGDALPGKKEDHSESEESFTEEEDSEAELAAILKGKSSLAALALAEGQTKMVLVVRTDLGMTKGKIAAQCAHAALACYKLAAATDPEMLQLWEVAGQAKITLQAQSEEQLQILQAQAMSLGLSARIVHDAGRTQIVSGSATVLGIGPGPVSVVNEVTGSLRLF</sequence>
<keyword evidence="6" id="KW-0472">Membrane</keyword>
<dbReference type="EC" id="3.1.1.29" evidence="1"/>
<organism evidence="7 8">
    <name type="scientific">Schizosaccharomyces osmophilus</name>
    <dbReference type="NCBI Taxonomy" id="2545709"/>
    <lineage>
        <taxon>Eukaryota</taxon>
        <taxon>Fungi</taxon>
        <taxon>Dikarya</taxon>
        <taxon>Ascomycota</taxon>
        <taxon>Taphrinomycotina</taxon>
        <taxon>Schizosaccharomycetes</taxon>
        <taxon>Schizosaccharomycetales</taxon>
        <taxon>Schizosaccharomycetaceae</taxon>
        <taxon>Schizosaccharomyces</taxon>
    </lineage>
</organism>
<accession>A0AAE9WCF8</accession>
<dbReference type="GeneID" id="80876331"/>
<evidence type="ECO:0000256" key="5">
    <source>
        <dbReference type="SAM" id="MobiDB-lite"/>
    </source>
</evidence>
<feature type="compositionally biased region" description="Basic and acidic residues" evidence="5">
    <location>
        <begin position="56"/>
        <end position="71"/>
    </location>
</feature>
<keyword evidence="6" id="KW-0812">Transmembrane</keyword>
<feature type="region of interest" description="Disordered" evidence="5">
    <location>
        <begin position="56"/>
        <end position="83"/>
    </location>
</feature>
<feature type="compositionally biased region" description="Acidic residues" evidence="5">
    <location>
        <begin position="72"/>
        <end position="83"/>
    </location>
</feature>
<evidence type="ECO:0000256" key="2">
    <source>
        <dbReference type="ARBA" id="ARBA00022801"/>
    </source>
</evidence>
<dbReference type="Proteomes" id="UP001212411">
    <property type="component" value="Chromosome 2"/>
</dbReference>
<protein>
    <recommendedName>
        <fullName evidence="1">peptidyl-tRNA hydrolase</fullName>
        <ecNumber evidence="1">3.1.1.29</ecNumber>
    </recommendedName>
</protein>
<dbReference type="InterPro" id="IPR002833">
    <property type="entry name" value="PTH2"/>
</dbReference>
<reference evidence="7 8" key="1">
    <citation type="journal article" date="2023" name="G3 (Bethesda)">
        <title>A high-quality reference genome for the fission yeast Schizosaccharomyces osmophilus.</title>
        <authorList>
            <person name="Jia G.S."/>
            <person name="Zhang W.C."/>
            <person name="Liang Y."/>
            <person name="Liu X.H."/>
            <person name="Rhind N."/>
            <person name="Pidoux A."/>
            <person name="Brysch-Herzberg M."/>
            <person name="Du L.L."/>
        </authorList>
    </citation>
    <scope>NUCLEOTIDE SEQUENCE [LARGE SCALE GENOMIC DNA]</scope>
    <source>
        <strain evidence="7 8">CBS 15793</strain>
    </source>
</reference>
<dbReference type="PANTHER" id="PTHR12649:SF11">
    <property type="entry name" value="PEPTIDYL-TRNA HYDROLASE 2, MITOCHONDRIAL"/>
    <property type="match status" value="1"/>
</dbReference>
<keyword evidence="6" id="KW-1133">Transmembrane helix</keyword>
<evidence type="ECO:0000313" key="7">
    <source>
        <dbReference type="EMBL" id="WBW73300.1"/>
    </source>
</evidence>
<dbReference type="PANTHER" id="PTHR12649">
    <property type="entry name" value="PEPTIDYL-TRNA HYDROLASE 2"/>
    <property type="match status" value="1"/>
</dbReference>
<dbReference type="KEGG" id="som:SOMG_02851"/>
<evidence type="ECO:0000256" key="6">
    <source>
        <dbReference type="SAM" id="Phobius"/>
    </source>
</evidence>
<feature type="transmembrane region" description="Helical" evidence="6">
    <location>
        <begin position="15"/>
        <end position="35"/>
    </location>
</feature>
<comment type="similarity">
    <text evidence="3">Belongs to the PTH2 family.</text>
</comment>
<comment type="catalytic activity">
    <reaction evidence="4">
        <text>an N-acyl-L-alpha-aminoacyl-tRNA + H2O = an N-acyl-L-amino acid + a tRNA + H(+)</text>
        <dbReference type="Rhea" id="RHEA:54448"/>
        <dbReference type="Rhea" id="RHEA-COMP:10123"/>
        <dbReference type="Rhea" id="RHEA-COMP:13883"/>
        <dbReference type="ChEBI" id="CHEBI:15377"/>
        <dbReference type="ChEBI" id="CHEBI:15378"/>
        <dbReference type="ChEBI" id="CHEBI:59874"/>
        <dbReference type="ChEBI" id="CHEBI:78442"/>
        <dbReference type="ChEBI" id="CHEBI:138191"/>
        <dbReference type="EC" id="3.1.1.29"/>
    </reaction>
</comment>